<evidence type="ECO:0000256" key="1">
    <source>
        <dbReference type="SAM" id="SignalP"/>
    </source>
</evidence>
<dbReference type="EMBL" id="PNBA02000011">
    <property type="protein sequence ID" value="KAG6408234.1"/>
    <property type="molecule type" value="Genomic_DNA"/>
</dbReference>
<dbReference type="PANTHER" id="PTHR32285:SF71">
    <property type="entry name" value="PROTEIN TRICHOME BIREFRINGENCE-LIKE 39"/>
    <property type="match status" value="1"/>
</dbReference>
<proteinExistence type="predicted"/>
<accession>A0A8X8X8V6</accession>
<dbReference type="InterPro" id="IPR025846">
    <property type="entry name" value="TBL_N"/>
</dbReference>
<dbReference type="Proteomes" id="UP000298416">
    <property type="component" value="Unassembled WGS sequence"/>
</dbReference>
<gene>
    <name evidence="3" type="ORF">SASPL_131238</name>
</gene>
<dbReference type="GO" id="GO:0016413">
    <property type="term" value="F:O-acetyltransferase activity"/>
    <property type="evidence" value="ECO:0007669"/>
    <property type="project" value="InterPro"/>
</dbReference>
<feature type="domain" description="Trichome birefringence-like N-terminal" evidence="2">
    <location>
        <begin position="36"/>
        <end position="88"/>
    </location>
</feature>
<sequence>MGLLFTLLFLSPLFPFSPASAAELKTTRRALAGAANCNIFRGKWVYGASYPLYDFSSYPFIDDQFNCLKYRRPDRNYLKYRWQPFSCNLARCITLFQQFKDVVLGGTHRWKNASRRLRLRSWSLGFDVDLFLQNRRLHL</sequence>
<dbReference type="InterPro" id="IPR029962">
    <property type="entry name" value="TBL"/>
</dbReference>
<evidence type="ECO:0000259" key="2">
    <source>
        <dbReference type="Pfam" id="PF14416"/>
    </source>
</evidence>
<keyword evidence="4" id="KW-1185">Reference proteome</keyword>
<protein>
    <recommendedName>
        <fullName evidence="2">Trichome birefringence-like N-terminal domain-containing protein</fullName>
    </recommendedName>
</protein>
<keyword evidence="1" id="KW-0732">Signal</keyword>
<reference evidence="3" key="2">
    <citation type="submission" date="2020-08" db="EMBL/GenBank/DDBJ databases">
        <title>Plant Genome Project.</title>
        <authorList>
            <person name="Zhang R.-G."/>
        </authorList>
    </citation>
    <scope>NUCLEOTIDE SEQUENCE</scope>
    <source>
        <strain evidence="3">Huo1</strain>
        <tissue evidence="3">Leaf</tissue>
    </source>
</reference>
<evidence type="ECO:0000313" key="3">
    <source>
        <dbReference type="EMBL" id="KAG6408234.1"/>
    </source>
</evidence>
<reference evidence="3" key="1">
    <citation type="submission" date="2018-01" db="EMBL/GenBank/DDBJ databases">
        <authorList>
            <person name="Mao J.F."/>
        </authorList>
    </citation>
    <scope>NUCLEOTIDE SEQUENCE</scope>
    <source>
        <strain evidence="3">Huo1</strain>
        <tissue evidence="3">Leaf</tissue>
    </source>
</reference>
<name>A0A8X8X8V6_SALSN</name>
<feature type="signal peptide" evidence="1">
    <location>
        <begin position="1"/>
        <end position="21"/>
    </location>
</feature>
<dbReference type="AlphaFoldDB" id="A0A8X8X8V6"/>
<dbReference type="GO" id="GO:0005794">
    <property type="term" value="C:Golgi apparatus"/>
    <property type="evidence" value="ECO:0007669"/>
    <property type="project" value="TreeGrafter"/>
</dbReference>
<organism evidence="3">
    <name type="scientific">Salvia splendens</name>
    <name type="common">Scarlet sage</name>
    <dbReference type="NCBI Taxonomy" id="180675"/>
    <lineage>
        <taxon>Eukaryota</taxon>
        <taxon>Viridiplantae</taxon>
        <taxon>Streptophyta</taxon>
        <taxon>Embryophyta</taxon>
        <taxon>Tracheophyta</taxon>
        <taxon>Spermatophyta</taxon>
        <taxon>Magnoliopsida</taxon>
        <taxon>eudicotyledons</taxon>
        <taxon>Gunneridae</taxon>
        <taxon>Pentapetalae</taxon>
        <taxon>asterids</taxon>
        <taxon>lamiids</taxon>
        <taxon>Lamiales</taxon>
        <taxon>Lamiaceae</taxon>
        <taxon>Nepetoideae</taxon>
        <taxon>Mentheae</taxon>
        <taxon>Salviinae</taxon>
        <taxon>Salvia</taxon>
        <taxon>Salvia subgen. Calosphace</taxon>
        <taxon>core Calosphace</taxon>
    </lineage>
</organism>
<evidence type="ECO:0000313" key="4">
    <source>
        <dbReference type="Proteomes" id="UP000298416"/>
    </source>
</evidence>
<feature type="chain" id="PRO_5036474601" description="Trichome birefringence-like N-terminal domain-containing protein" evidence="1">
    <location>
        <begin position="22"/>
        <end position="139"/>
    </location>
</feature>
<dbReference type="PANTHER" id="PTHR32285">
    <property type="entry name" value="PROTEIN TRICHOME BIREFRINGENCE-LIKE 9-RELATED"/>
    <property type="match status" value="1"/>
</dbReference>
<dbReference type="Pfam" id="PF14416">
    <property type="entry name" value="PMR5N"/>
    <property type="match status" value="1"/>
</dbReference>
<comment type="caution">
    <text evidence="3">The sequence shown here is derived from an EMBL/GenBank/DDBJ whole genome shotgun (WGS) entry which is preliminary data.</text>
</comment>